<accession>A0A6G3WX13</accession>
<comment type="caution">
    <text evidence="2">The sequence shown here is derived from an EMBL/GenBank/DDBJ whole genome shotgun (WGS) entry which is preliminary data.</text>
</comment>
<keyword evidence="1" id="KW-1133">Transmembrane helix</keyword>
<keyword evidence="1" id="KW-0812">Transmembrane</keyword>
<gene>
    <name evidence="2" type="ORF">G3M58_26365</name>
</gene>
<proteinExistence type="predicted"/>
<protein>
    <submittedName>
        <fullName evidence="2">Uncharacterized protein</fullName>
    </submittedName>
</protein>
<feature type="transmembrane region" description="Helical" evidence="1">
    <location>
        <begin position="7"/>
        <end position="30"/>
    </location>
</feature>
<dbReference type="EMBL" id="JAAGMN010002732">
    <property type="protein sequence ID" value="NEE09962.1"/>
    <property type="molecule type" value="Genomic_DNA"/>
</dbReference>
<name>A0A6G3WX13_9ACTN</name>
<organism evidence="2">
    <name type="scientific">Streptomyces sp. SID7499</name>
    <dbReference type="NCBI Taxonomy" id="2706086"/>
    <lineage>
        <taxon>Bacteria</taxon>
        <taxon>Bacillati</taxon>
        <taxon>Actinomycetota</taxon>
        <taxon>Actinomycetes</taxon>
        <taxon>Kitasatosporales</taxon>
        <taxon>Streptomycetaceae</taxon>
        <taxon>Streptomyces</taxon>
    </lineage>
</organism>
<evidence type="ECO:0000256" key="1">
    <source>
        <dbReference type="SAM" id="Phobius"/>
    </source>
</evidence>
<evidence type="ECO:0000313" key="2">
    <source>
        <dbReference type="EMBL" id="NEE09962.1"/>
    </source>
</evidence>
<sequence length="56" mass="5944">MSPQAQSVALWILSLAINVTAACAGIVWGWEAFAQFLLPAFGSVVGASMVSYSLRR</sequence>
<dbReference type="AlphaFoldDB" id="A0A6G3WX13"/>
<keyword evidence="1" id="KW-0472">Membrane</keyword>
<feature type="transmembrane region" description="Helical" evidence="1">
    <location>
        <begin position="36"/>
        <end position="54"/>
    </location>
</feature>
<reference evidence="2" key="1">
    <citation type="submission" date="2020-01" db="EMBL/GenBank/DDBJ databases">
        <title>Insect and environment-associated Actinomycetes.</title>
        <authorList>
            <person name="Currrie C."/>
            <person name="Chevrette M."/>
            <person name="Carlson C."/>
            <person name="Stubbendieck R."/>
            <person name="Wendt-Pienkowski E."/>
        </authorList>
    </citation>
    <scope>NUCLEOTIDE SEQUENCE</scope>
    <source>
        <strain evidence="2">SID7499</strain>
    </source>
</reference>